<feature type="compositionally biased region" description="Basic and acidic residues" evidence="1">
    <location>
        <begin position="315"/>
        <end position="339"/>
    </location>
</feature>
<name>W3X9C9_PESFW</name>
<evidence type="ECO:0000256" key="1">
    <source>
        <dbReference type="SAM" id="MobiDB-lite"/>
    </source>
</evidence>
<sequence>MRSTTSLAAIAFLATSVYSMPNIRARTTDGLTPWVTVDDSGTASTVTPYVTTVDGVTSTVSAAPNDITGTVFTQTSYGKITTSTGSAPIATATATDGAGSFAVCNNKDGTDAPWCSPDDGSNLYPGTTYYFVWDSSYFTANTTVQIQGNYFNQTTGETTTQAFQSDKMVASWGFWALTVDSSLMQGKSGVNISVAITAVNTTSSTSSKSYKGPTILVTKTPTYHAPAAQLPNGAALYIGLPVIFGFVIICLFGTCLWNKKQRRITLGNVMSRTRHGHGLGKAPARGLTKRQKEQKAAERVQLMEREVVAGGGQVYRDEPNPRYSDLPRRDSDLPRRDSDALGSLAGTPVEDKSMEFQQSGTRDGRERVADGERNYFRDEMRRQEQDRL</sequence>
<feature type="compositionally biased region" description="Basic and acidic residues" evidence="1">
    <location>
        <begin position="290"/>
        <end position="307"/>
    </location>
</feature>
<dbReference type="eggNOG" id="ENOG502QVDR">
    <property type="taxonomic scope" value="Eukaryota"/>
</dbReference>
<dbReference type="GeneID" id="19272027"/>
<protein>
    <submittedName>
        <fullName evidence="4">Uncharacterized protein</fullName>
    </submittedName>
</protein>
<keyword evidence="3" id="KW-0732">Signal</keyword>
<keyword evidence="2" id="KW-1133">Transmembrane helix</keyword>
<dbReference type="RefSeq" id="XP_007833786.1">
    <property type="nucleotide sequence ID" value="XM_007835595.1"/>
</dbReference>
<evidence type="ECO:0000313" key="4">
    <source>
        <dbReference type="EMBL" id="ETS82012.1"/>
    </source>
</evidence>
<evidence type="ECO:0000256" key="2">
    <source>
        <dbReference type="SAM" id="Phobius"/>
    </source>
</evidence>
<dbReference type="AlphaFoldDB" id="W3X9C9"/>
<dbReference type="EMBL" id="KI912112">
    <property type="protein sequence ID" value="ETS82012.1"/>
    <property type="molecule type" value="Genomic_DNA"/>
</dbReference>
<dbReference type="Proteomes" id="UP000030651">
    <property type="component" value="Unassembled WGS sequence"/>
</dbReference>
<dbReference type="Pfam" id="PF14610">
    <property type="entry name" value="Psg1"/>
    <property type="match status" value="1"/>
</dbReference>
<feature type="compositionally biased region" description="Basic and acidic residues" evidence="1">
    <location>
        <begin position="362"/>
        <end position="388"/>
    </location>
</feature>
<feature type="transmembrane region" description="Helical" evidence="2">
    <location>
        <begin position="234"/>
        <end position="257"/>
    </location>
</feature>
<feature type="region of interest" description="Disordered" evidence="1">
    <location>
        <begin position="273"/>
        <end position="388"/>
    </location>
</feature>
<gene>
    <name evidence="4" type="ORF">PFICI_07014</name>
</gene>
<dbReference type="HOGENOM" id="CLU_038276_0_0_1"/>
<dbReference type="KEGG" id="pfy:PFICI_07014"/>
<accession>W3X9C9</accession>
<keyword evidence="5" id="KW-1185">Reference proteome</keyword>
<reference evidence="5" key="1">
    <citation type="journal article" date="2015" name="BMC Genomics">
        <title>Genomic and transcriptomic analysis of the endophytic fungus Pestalotiopsis fici reveals its lifestyle and high potential for synthesis of natural products.</title>
        <authorList>
            <person name="Wang X."/>
            <person name="Zhang X."/>
            <person name="Liu L."/>
            <person name="Xiang M."/>
            <person name="Wang W."/>
            <person name="Sun X."/>
            <person name="Che Y."/>
            <person name="Guo L."/>
            <person name="Liu G."/>
            <person name="Guo L."/>
            <person name="Wang C."/>
            <person name="Yin W.B."/>
            <person name="Stadler M."/>
            <person name="Zhang X."/>
            <person name="Liu X."/>
        </authorList>
    </citation>
    <scope>NUCLEOTIDE SEQUENCE [LARGE SCALE GENOMIC DNA]</scope>
    <source>
        <strain evidence="5">W106-1 / CGMCC3.15140</strain>
    </source>
</reference>
<evidence type="ECO:0000313" key="5">
    <source>
        <dbReference type="Proteomes" id="UP000030651"/>
    </source>
</evidence>
<feature type="chain" id="PRO_5004834830" evidence="3">
    <location>
        <begin position="20"/>
        <end position="388"/>
    </location>
</feature>
<keyword evidence="2" id="KW-0472">Membrane</keyword>
<evidence type="ECO:0000256" key="3">
    <source>
        <dbReference type="SAM" id="SignalP"/>
    </source>
</evidence>
<dbReference type="OrthoDB" id="4084551at2759"/>
<dbReference type="OMA" id="IMGRRNK"/>
<feature type="signal peptide" evidence="3">
    <location>
        <begin position="1"/>
        <end position="19"/>
    </location>
</feature>
<dbReference type="InParanoid" id="W3X9C9"/>
<organism evidence="4 5">
    <name type="scientific">Pestalotiopsis fici (strain W106-1 / CGMCC3.15140)</name>
    <dbReference type="NCBI Taxonomy" id="1229662"/>
    <lineage>
        <taxon>Eukaryota</taxon>
        <taxon>Fungi</taxon>
        <taxon>Dikarya</taxon>
        <taxon>Ascomycota</taxon>
        <taxon>Pezizomycotina</taxon>
        <taxon>Sordariomycetes</taxon>
        <taxon>Xylariomycetidae</taxon>
        <taxon>Amphisphaeriales</taxon>
        <taxon>Sporocadaceae</taxon>
        <taxon>Pestalotiopsis</taxon>
    </lineage>
</organism>
<keyword evidence="2" id="KW-0812">Transmembrane</keyword>
<proteinExistence type="predicted"/>
<dbReference type="InterPro" id="IPR028000">
    <property type="entry name" value="Pma1"/>
</dbReference>